<evidence type="ECO:0000313" key="1">
    <source>
        <dbReference type="EMBL" id="MFD2738035.1"/>
    </source>
</evidence>
<dbReference type="EMBL" id="JBHUMP010000001">
    <property type="protein sequence ID" value="MFD2738035.1"/>
    <property type="molecule type" value="Genomic_DNA"/>
</dbReference>
<name>A0ABW5TXM2_9RHOB</name>
<comment type="caution">
    <text evidence="1">The sequence shown here is derived from an EMBL/GenBank/DDBJ whole genome shotgun (WGS) entry which is preliminary data.</text>
</comment>
<gene>
    <name evidence="1" type="ORF">ACFSUD_00475</name>
</gene>
<keyword evidence="2" id="KW-1185">Reference proteome</keyword>
<dbReference type="Proteomes" id="UP001597474">
    <property type="component" value="Unassembled WGS sequence"/>
</dbReference>
<organism evidence="1 2">
    <name type="scientific">Sulfitobacter aestuarii</name>
    <dbReference type="NCBI Taxonomy" id="2161676"/>
    <lineage>
        <taxon>Bacteria</taxon>
        <taxon>Pseudomonadati</taxon>
        <taxon>Pseudomonadota</taxon>
        <taxon>Alphaproteobacteria</taxon>
        <taxon>Rhodobacterales</taxon>
        <taxon>Roseobacteraceae</taxon>
        <taxon>Sulfitobacter</taxon>
    </lineage>
</organism>
<sequence>MLAEEYASTLMHHWKEWHPKRYRRLVKSGTLEMEAHRRGRRIAETVVQLMGQGMNCLEAQEIVRDDLYPPPESDD</sequence>
<accession>A0ABW5TXM2</accession>
<evidence type="ECO:0000313" key="2">
    <source>
        <dbReference type="Proteomes" id="UP001597474"/>
    </source>
</evidence>
<reference evidence="2" key="1">
    <citation type="journal article" date="2019" name="Int. J. Syst. Evol. Microbiol.">
        <title>The Global Catalogue of Microorganisms (GCM) 10K type strain sequencing project: providing services to taxonomists for standard genome sequencing and annotation.</title>
        <authorList>
            <consortium name="The Broad Institute Genomics Platform"/>
            <consortium name="The Broad Institute Genome Sequencing Center for Infectious Disease"/>
            <person name="Wu L."/>
            <person name="Ma J."/>
        </authorList>
    </citation>
    <scope>NUCLEOTIDE SEQUENCE [LARGE SCALE GENOMIC DNA]</scope>
    <source>
        <strain evidence="2">TISTR 2562</strain>
    </source>
</reference>
<proteinExistence type="predicted"/>
<protein>
    <submittedName>
        <fullName evidence="1">Uncharacterized protein</fullName>
    </submittedName>
</protein>
<dbReference type="RefSeq" id="WP_386370317.1">
    <property type="nucleotide sequence ID" value="NZ_JBHUMP010000001.1"/>
</dbReference>